<proteinExistence type="predicted"/>
<organism evidence="2 3">
    <name type="scientific">Rhodanobacter ginsenosidimutans</name>
    <dbReference type="NCBI Taxonomy" id="490571"/>
    <lineage>
        <taxon>Bacteria</taxon>
        <taxon>Pseudomonadati</taxon>
        <taxon>Pseudomonadota</taxon>
        <taxon>Gammaproteobacteria</taxon>
        <taxon>Lysobacterales</taxon>
        <taxon>Rhodanobacteraceae</taxon>
        <taxon>Rhodanobacter</taxon>
    </lineage>
</organism>
<dbReference type="Pfam" id="PF00551">
    <property type="entry name" value="Formyl_trans_N"/>
    <property type="match status" value="1"/>
</dbReference>
<evidence type="ECO:0000259" key="1">
    <source>
        <dbReference type="Pfam" id="PF00551"/>
    </source>
</evidence>
<dbReference type="Proteomes" id="UP001596018">
    <property type="component" value="Unassembled WGS sequence"/>
</dbReference>
<sequence>MNPVRSVLICHAGDDFDREGLAAWLASFTELAGIVVLDETAAQKRARFRRELRRVGPLRFLDVVAMRFYQRLAIAARDQAWMRQVLADMRRRYGAPPVVPQIVAASVNDPEVLEFLRGIAPDLMLARCKQLLKKKLINLPRLGCFVLHPGICPEYRNAHGCFWALAERDLTRVGMTLLKVDAGVDTGPVYGHYSYPFDEKHESYNVIQYRVVSENLDALTDRFGEIAAGTAQPIDTHGRASANWGQPWLSRYLGWRRAVAKAAAR</sequence>
<comment type="caution">
    <text evidence="2">The sequence shown here is derived from an EMBL/GenBank/DDBJ whole genome shotgun (WGS) entry which is preliminary data.</text>
</comment>
<evidence type="ECO:0000313" key="3">
    <source>
        <dbReference type="Proteomes" id="UP001596018"/>
    </source>
</evidence>
<dbReference type="RefSeq" id="WP_377338426.1">
    <property type="nucleotide sequence ID" value="NZ_JALBWS010000015.1"/>
</dbReference>
<reference evidence="3" key="1">
    <citation type="journal article" date="2019" name="Int. J. Syst. Evol. Microbiol.">
        <title>The Global Catalogue of Microorganisms (GCM) 10K type strain sequencing project: providing services to taxonomists for standard genome sequencing and annotation.</title>
        <authorList>
            <consortium name="The Broad Institute Genomics Platform"/>
            <consortium name="The Broad Institute Genome Sequencing Center for Infectious Disease"/>
            <person name="Wu L."/>
            <person name="Ma J."/>
        </authorList>
    </citation>
    <scope>NUCLEOTIDE SEQUENCE [LARGE SCALE GENOMIC DNA]</scope>
    <source>
        <strain evidence="3">KACC 12822</strain>
    </source>
</reference>
<dbReference type="InterPro" id="IPR002376">
    <property type="entry name" value="Formyl_transf_N"/>
</dbReference>
<feature type="domain" description="Formyl transferase N-terminal" evidence="1">
    <location>
        <begin position="105"/>
        <end position="216"/>
    </location>
</feature>
<name>A0ABW0JTZ1_9GAMM</name>
<gene>
    <name evidence="2" type="ORF">ACFPK0_03615</name>
</gene>
<keyword evidence="3" id="KW-1185">Reference proteome</keyword>
<dbReference type="EMBL" id="JBHSMM010000001">
    <property type="protein sequence ID" value="MFC5439101.1"/>
    <property type="molecule type" value="Genomic_DNA"/>
</dbReference>
<dbReference type="InterPro" id="IPR036477">
    <property type="entry name" value="Formyl_transf_N_sf"/>
</dbReference>
<evidence type="ECO:0000313" key="2">
    <source>
        <dbReference type="EMBL" id="MFC5439101.1"/>
    </source>
</evidence>
<accession>A0ABW0JTZ1</accession>
<dbReference type="SUPFAM" id="SSF53328">
    <property type="entry name" value="Formyltransferase"/>
    <property type="match status" value="1"/>
</dbReference>
<dbReference type="Gene3D" id="3.40.50.170">
    <property type="entry name" value="Formyl transferase, N-terminal domain"/>
    <property type="match status" value="1"/>
</dbReference>
<protein>
    <submittedName>
        <fullName evidence="2">Formyltransferase family protein</fullName>
    </submittedName>
</protein>